<feature type="binding site" evidence="4">
    <location>
        <position position="344"/>
    </location>
    <ligand>
        <name>Fe cation</name>
        <dbReference type="ChEBI" id="CHEBI:24875"/>
        <note>catalytic</note>
    </ligand>
</feature>
<dbReference type="GO" id="GO:0010436">
    <property type="term" value="F:carotenoid dioxygenase activity"/>
    <property type="evidence" value="ECO:0007669"/>
    <property type="project" value="TreeGrafter"/>
</dbReference>
<dbReference type="InterPro" id="IPR004294">
    <property type="entry name" value="Carotenoid_Oase"/>
</dbReference>
<dbReference type="PANTHER" id="PTHR10543:SF132">
    <property type="entry name" value="BETA,BETA-CAROTENE 15,15'-DIOXYGENASE"/>
    <property type="match status" value="1"/>
</dbReference>
<evidence type="ECO:0000256" key="5">
    <source>
        <dbReference type="RuleBase" id="RU003799"/>
    </source>
</evidence>
<accession>A0AAJ7TZF6</accession>
<dbReference type="GO" id="GO:0046872">
    <property type="term" value="F:metal ion binding"/>
    <property type="evidence" value="ECO:0007669"/>
    <property type="project" value="UniProtKB-KW"/>
</dbReference>
<dbReference type="Proteomes" id="UP001318040">
    <property type="component" value="Chromosome 45"/>
</dbReference>
<evidence type="ECO:0000313" key="6">
    <source>
        <dbReference type="Proteomes" id="UP001318040"/>
    </source>
</evidence>
<dbReference type="RefSeq" id="XP_032827066.1">
    <property type="nucleotide sequence ID" value="XM_032971175.1"/>
</dbReference>
<name>A0AAJ7TZF6_PETMA</name>
<feature type="binding site" evidence="4">
    <location>
        <position position="208"/>
    </location>
    <ligand>
        <name>Fe cation</name>
        <dbReference type="ChEBI" id="CHEBI:24875"/>
        <note>catalytic</note>
    </ligand>
</feature>
<dbReference type="GO" id="GO:0016121">
    <property type="term" value="P:carotene catabolic process"/>
    <property type="evidence" value="ECO:0007669"/>
    <property type="project" value="TreeGrafter"/>
</dbReference>
<evidence type="ECO:0000256" key="4">
    <source>
        <dbReference type="PIRSR" id="PIRSR604294-1"/>
    </source>
</evidence>
<evidence type="ECO:0000313" key="7">
    <source>
        <dbReference type="RefSeq" id="XP_032827066.1"/>
    </source>
</evidence>
<evidence type="ECO:0000256" key="1">
    <source>
        <dbReference type="ARBA" id="ARBA00006787"/>
    </source>
</evidence>
<dbReference type="Pfam" id="PF03055">
    <property type="entry name" value="RPE65"/>
    <property type="match status" value="1"/>
</dbReference>
<feature type="binding site" evidence="4">
    <location>
        <position position="552"/>
    </location>
    <ligand>
        <name>Fe cation</name>
        <dbReference type="ChEBI" id="CHEBI:24875"/>
        <note>catalytic</note>
    </ligand>
</feature>
<sequence>MASLGRQHEQECPDPVELSVQGSVPGGFVAVSSANGPGRHCVGPLLLPTLTKLGVTSSKLSVTCATRVTCATSCAICATRVTCATSFTCATCCAACVTPAGRVWFSSRYLQSDTYKKNVAANRIVVPEFGTRVELDPSLGLLEKSITYLRNIMPDNTDNCLINVVRYGQDVYACTETTIMRRLDPDTLDTLDKVDMAKFLTATMMSAHPHYEADGSIVNICTAIADKGKTKYCLFTVPPTLPGDEPCVGLRGARSVLSVPSRQRLSPSYVHSFGLSARRAVLLETPHVMDVTRILSAYVRGACMASCLSFQPDGKTYIHVLDRSGSDHGAQGPQYFAGPMVVYHHANAYEDDEGQHLVVDVMAYSTDQLYSAFFFRGPNAVVGSTGGPPISCRGLRYVLPLGPRQGAELGSNLVTMSGTTAQALLQKKGKIECIPEELFPDIDLPCINPRYHGKKYRYLFAIQFDGGITSKRMVKLDLETRETRLWEADNGWCGEPVFVASPDASAEDDGVLLCVTASHDAERGVDIVVIDAREMKELGRARTPSLLPMDMHGIFIPDHSA</sequence>
<comment type="similarity">
    <text evidence="1 5">Belongs to the carotenoid oxygenase family.</text>
</comment>
<reference evidence="7" key="1">
    <citation type="submission" date="2025-08" db="UniProtKB">
        <authorList>
            <consortium name="RefSeq"/>
        </authorList>
    </citation>
    <scope>IDENTIFICATION</scope>
    <source>
        <tissue evidence="7">Sperm</tissue>
    </source>
</reference>
<evidence type="ECO:0000256" key="2">
    <source>
        <dbReference type="ARBA" id="ARBA00022723"/>
    </source>
</evidence>
<keyword evidence="3 4" id="KW-0408">Iron</keyword>
<feature type="binding site" evidence="4">
    <location>
        <position position="271"/>
    </location>
    <ligand>
        <name>Fe cation</name>
        <dbReference type="ChEBI" id="CHEBI:24875"/>
        <note>catalytic</note>
    </ligand>
</feature>
<proteinExistence type="inferred from homology"/>
<dbReference type="KEGG" id="pmrn:116952124"/>
<dbReference type="GO" id="GO:0003834">
    <property type="term" value="F:beta-carotene 15,15'-dioxygenase activity"/>
    <property type="evidence" value="ECO:0007669"/>
    <property type="project" value="TreeGrafter"/>
</dbReference>
<dbReference type="AlphaFoldDB" id="A0AAJ7TZF6"/>
<organism evidence="6 7">
    <name type="scientific">Petromyzon marinus</name>
    <name type="common">Sea lamprey</name>
    <dbReference type="NCBI Taxonomy" id="7757"/>
    <lineage>
        <taxon>Eukaryota</taxon>
        <taxon>Metazoa</taxon>
        <taxon>Chordata</taxon>
        <taxon>Craniata</taxon>
        <taxon>Vertebrata</taxon>
        <taxon>Cyclostomata</taxon>
        <taxon>Hyperoartia</taxon>
        <taxon>Petromyzontiformes</taxon>
        <taxon>Petromyzontidae</taxon>
        <taxon>Petromyzon</taxon>
    </lineage>
</organism>
<keyword evidence="2 4" id="KW-0479">Metal-binding</keyword>
<protein>
    <submittedName>
        <fullName evidence="7">Beta,beta-carotene 15,15'-dioxygenase-like</fullName>
    </submittedName>
</protein>
<evidence type="ECO:0000256" key="3">
    <source>
        <dbReference type="ARBA" id="ARBA00023004"/>
    </source>
</evidence>
<dbReference type="GO" id="GO:0042574">
    <property type="term" value="P:retinal metabolic process"/>
    <property type="evidence" value="ECO:0007669"/>
    <property type="project" value="TreeGrafter"/>
</dbReference>
<comment type="cofactor">
    <cofactor evidence="4">
        <name>Fe(2+)</name>
        <dbReference type="ChEBI" id="CHEBI:29033"/>
    </cofactor>
    <text evidence="4">Binds 1 Fe(2+) ion per subunit.</text>
</comment>
<dbReference type="PANTHER" id="PTHR10543">
    <property type="entry name" value="BETA-CAROTENE DIOXYGENASE"/>
    <property type="match status" value="1"/>
</dbReference>
<keyword evidence="6" id="KW-1185">Reference proteome</keyword>
<gene>
    <name evidence="7" type="primary">LOC116952124</name>
</gene>